<organism evidence="2">
    <name type="scientific">Absidia glauca</name>
    <name type="common">Pin mould</name>
    <dbReference type="NCBI Taxonomy" id="4829"/>
    <lineage>
        <taxon>Eukaryota</taxon>
        <taxon>Fungi</taxon>
        <taxon>Fungi incertae sedis</taxon>
        <taxon>Mucoromycota</taxon>
        <taxon>Mucoromycotina</taxon>
        <taxon>Mucoromycetes</taxon>
        <taxon>Mucorales</taxon>
        <taxon>Cunninghamellaceae</taxon>
        <taxon>Absidia</taxon>
    </lineage>
</organism>
<reference evidence="2" key="1">
    <citation type="submission" date="2016-04" db="EMBL/GenBank/DDBJ databases">
        <authorList>
            <person name="Evans L.H."/>
            <person name="Alamgir A."/>
            <person name="Owens N."/>
            <person name="Weber N.D."/>
            <person name="Virtaneva K."/>
            <person name="Barbian K."/>
            <person name="Babar A."/>
            <person name="Rosenke K."/>
        </authorList>
    </citation>
    <scope>NUCLEOTIDE SEQUENCE [LARGE SCALE GENOMIC DNA]</scope>
    <source>
        <strain evidence="2">CBS 101.48</strain>
    </source>
</reference>
<evidence type="ECO:0000259" key="1">
    <source>
        <dbReference type="SMART" id="SM00233"/>
    </source>
</evidence>
<evidence type="ECO:0000313" key="3">
    <source>
        <dbReference type="Proteomes" id="UP000078561"/>
    </source>
</evidence>
<dbReference type="STRING" id="4829.A0A168M9N5"/>
<sequence>MVVISKLYTYPSFSNFLESQPDPSTHDLLYYLRLPIFRLQTYVQALGLLVQFSDPFQIDYEALKAVAHSFQKLVGQTQESMMDAHTHFQVLEAHRTINNCPVSVTPTRRLVLKSRMIKVDLDDLSSTSDVRTYLLYNDQLVFCKKDNNSNTKYTLQYKGEVNLLFCDLRVLSPAVCAKMVQAKRSLLSSFRSNTSNAKKLPSAETPAFGFELLLSDNTMDMTPSHFENATSTATILKRRHIIRTQSLEEQNIWVEQLTKVIQHLKRIHLNPSS</sequence>
<dbReference type="OrthoDB" id="10254377at2759"/>
<dbReference type="AlphaFoldDB" id="A0A168M9N5"/>
<keyword evidence="3" id="KW-1185">Reference proteome</keyword>
<proteinExistence type="predicted"/>
<dbReference type="InterPro" id="IPR035899">
    <property type="entry name" value="DBL_dom_sf"/>
</dbReference>
<protein>
    <recommendedName>
        <fullName evidence="1">PH domain-containing protein</fullName>
    </recommendedName>
</protein>
<name>A0A168M9N5_ABSGL</name>
<dbReference type="OMA" id="PSHFENA"/>
<evidence type="ECO:0000313" key="2">
    <source>
        <dbReference type="EMBL" id="SAL98171.1"/>
    </source>
</evidence>
<dbReference type="SUPFAM" id="SSF50729">
    <property type="entry name" value="PH domain-like"/>
    <property type="match status" value="1"/>
</dbReference>
<feature type="domain" description="PH" evidence="1">
    <location>
        <begin position="110"/>
        <end position="264"/>
    </location>
</feature>
<dbReference type="Gene3D" id="1.20.900.10">
    <property type="entry name" value="Dbl homology (DH) domain"/>
    <property type="match status" value="1"/>
</dbReference>
<dbReference type="Gene3D" id="2.30.29.30">
    <property type="entry name" value="Pleckstrin-homology domain (PH domain)/Phosphotyrosine-binding domain (PTB)"/>
    <property type="match status" value="1"/>
</dbReference>
<dbReference type="InterPro" id="IPR001849">
    <property type="entry name" value="PH_domain"/>
</dbReference>
<dbReference type="InterPro" id="IPR011993">
    <property type="entry name" value="PH-like_dom_sf"/>
</dbReference>
<dbReference type="EMBL" id="LT552047">
    <property type="protein sequence ID" value="SAL98171.1"/>
    <property type="molecule type" value="Genomic_DNA"/>
</dbReference>
<accession>A0A168M9N5</accession>
<dbReference type="Proteomes" id="UP000078561">
    <property type="component" value="Unassembled WGS sequence"/>
</dbReference>
<dbReference type="SMART" id="SM00233">
    <property type="entry name" value="PH"/>
    <property type="match status" value="1"/>
</dbReference>
<dbReference type="SUPFAM" id="SSF48065">
    <property type="entry name" value="DBL homology domain (DH-domain)"/>
    <property type="match status" value="1"/>
</dbReference>
<dbReference type="InParanoid" id="A0A168M9N5"/>
<gene>
    <name evidence="2" type="primary">ABSGL_03698.1 scaffold 4609</name>
</gene>